<evidence type="ECO:0000313" key="3">
    <source>
        <dbReference type="EMBL" id="GBB94827.1"/>
    </source>
</evidence>
<reference evidence="3 4" key="1">
    <citation type="submission" date="2017-11" db="EMBL/GenBank/DDBJ databases">
        <title>The genome of Rhizophagus clarus HR1 reveals common genetic basis of auxotrophy among arbuscular mycorrhizal fungi.</title>
        <authorList>
            <person name="Kobayashi Y."/>
        </authorList>
    </citation>
    <scope>NUCLEOTIDE SEQUENCE [LARGE SCALE GENOMIC DNA]</scope>
    <source>
        <strain evidence="3 4">HR1</strain>
    </source>
</reference>
<keyword evidence="2" id="KW-0812">Transmembrane</keyword>
<dbReference type="EMBL" id="BEXD01001580">
    <property type="protein sequence ID" value="GBB94827.1"/>
    <property type="molecule type" value="Genomic_DNA"/>
</dbReference>
<feature type="transmembrane region" description="Helical" evidence="2">
    <location>
        <begin position="151"/>
        <end position="170"/>
    </location>
</feature>
<comment type="caution">
    <text evidence="3">The sequence shown here is derived from an EMBL/GenBank/DDBJ whole genome shotgun (WGS) entry which is preliminary data.</text>
</comment>
<gene>
    <name evidence="3" type="ORF">RclHR1_02420014</name>
</gene>
<organism evidence="3 4">
    <name type="scientific">Rhizophagus clarus</name>
    <dbReference type="NCBI Taxonomy" id="94130"/>
    <lineage>
        <taxon>Eukaryota</taxon>
        <taxon>Fungi</taxon>
        <taxon>Fungi incertae sedis</taxon>
        <taxon>Mucoromycota</taxon>
        <taxon>Glomeromycotina</taxon>
        <taxon>Glomeromycetes</taxon>
        <taxon>Glomerales</taxon>
        <taxon>Glomeraceae</taxon>
        <taxon>Rhizophagus</taxon>
    </lineage>
</organism>
<dbReference type="Proteomes" id="UP000247702">
    <property type="component" value="Unassembled WGS sequence"/>
</dbReference>
<feature type="region of interest" description="Disordered" evidence="1">
    <location>
        <begin position="24"/>
        <end position="59"/>
    </location>
</feature>
<protein>
    <submittedName>
        <fullName evidence="3">Uncharacterized protein</fullName>
    </submittedName>
</protein>
<keyword evidence="4" id="KW-1185">Reference proteome</keyword>
<sequence length="528" mass="60452">MVRKIKNTSDNVPEIVFTLVPPFEEQGQDYKNSQTKQRNKNSNKTHKKRKSKEQEQIRIPQIIVTDLSDDSDDLQDKGLTISNSNKKFPKNIINVEDNDHFVDFDFTINEFNNKTNQQENLFKEKGEPFINKNLLLNDPSRLIRPRPQDSFHIAVGVFNFSQMIVLILLITESFPNVTFAEIIINIPKLLGFACAVLYPISIIYSTPILKQTSYSLKVQWNPNKFFIDGLAIYLMLGPLLTIIPLTALTGHFAERHNYFKAEYIFMIQALGYIIILQRRRNENSGADSKIKKLENASHNLSWIVAAVFLMFSISSLEGILIGFKYKEDKMATNKYICQMYYFISWNFTIPVLTFIGQMIFLYDTLKSKKSTQLQHSNTYDPVNNIPSRLKQNSSHLIRGINHNKEISSSFRSIQKSKSNKSTLTNISSTTTKKNNSMSAEVKTSLLSTIATGVSSLISKSSDFDKSKINIRDDSDFSYYFENDEDGNNIIIKNVPDVVVSSDKRKSWLIKKPVRSAITVNKDLLSQDH</sequence>
<name>A0A2Z6QX38_9GLOM</name>
<keyword evidence="2" id="KW-0472">Membrane</keyword>
<dbReference type="STRING" id="94130.A0A2Z6QX38"/>
<evidence type="ECO:0000256" key="1">
    <source>
        <dbReference type="SAM" id="MobiDB-lite"/>
    </source>
</evidence>
<evidence type="ECO:0000256" key="2">
    <source>
        <dbReference type="SAM" id="Phobius"/>
    </source>
</evidence>
<keyword evidence="2" id="KW-1133">Transmembrane helix</keyword>
<feature type="transmembrane region" description="Helical" evidence="2">
    <location>
        <begin position="225"/>
        <end position="243"/>
    </location>
</feature>
<accession>A0A2Z6QX38</accession>
<feature type="transmembrane region" description="Helical" evidence="2">
    <location>
        <begin position="182"/>
        <end position="204"/>
    </location>
</feature>
<feature type="transmembrane region" description="Helical" evidence="2">
    <location>
        <begin position="300"/>
        <end position="323"/>
    </location>
</feature>
<dbReference type="AlphaFoldDB" id="A0A2Z6QX38"/>
<proteinExistence type="predicted"/>
<evidence type="ECO:0000313" key="4">
    <source>
        <dbReference type="Proteomes" id="UP000247702"/>
    </source>
</evidence>
<feature type="transmembrane region" description="Helical" evidence="2">
    <location>
        <begin position="343"/>
        <end position="362"/>
    </location>
</feature>
<feature type="compositionally biased region" description="Basic residues" evidence="1">
    <location>
        <begin position="37"/>
        <end position="51"/>
    </location>
</feature>